<keyword evidence="3" id="KW-1185">Reference proteome</keyword>
<feature type="region of interest" description="Disordered" evidence="1">
    <location>
        <begin position="488"/>
        <end position="529"/>
    </location>
</feature>
<feature type="compositionally biased region" description="Basic and acidic residues" evidence="1">
    <location>
        <begin position="503"/>
        <end position="514"/>
    </location>
</feature>
<accession>A0ABY6G2U1</accession>
<evidence type="ECO:0000313" key="2">
    <source>
        <dbReference type="EMBL" id="UYG17289.1"/>
    </source>
</evidence>
<protein>
    <submittedName>
        <fullName evidence="2">Uncharacterized protein</fullName>
    </submittedName>
</protein>
<evidence type="ECO:0000313" key="3">
    <source>
        <dbReference type="Proteomes" id="UP001164305"/>
    </source>
</evidence>
<sequence length="783" mass="82430">MSETAGSIALSSAGDAAPELPAGLRLERREDGTIVAARTGAAAPQLYLAVLDDAVVWGTELGGLVRRLAAQGHPIAPHHGVVLAYLRGDDVASAPSTFFDGVLRLRAGDEMRIAADGSVDRLRPEPATPASSVPLARAVQGAVERSLSDAPAGAPTVVLGEDLASAALLAAVDGARPARTTDEATPGEAAPQDDDSVRAVRVRAGSTRAQDSSAETGGASRAAVAAESVGAALRTVGPTTDRFKKDLGDLVRTQAEPFGGLGVYAHYCALREVAHETGTAALVLDASGPRGAGLIGSSSAPEVVAAPASALGAVRERIAARGRTALTADALLARAFLEDTAAAGHLASEPASARDTAAVVAAQRNAERFGLAFALPLVDPEVASVLAQSTGADGDVLAPLAPLAAPRAVATEPERIAPIDQHEWLSRLKGTLHQVFRSEQFARRPWSDQRAVLEAFEAHVAGRTTGGDEVFWRLLNLELWMRECVDDPTREASDETDDAWEGQDDHGRFDEPEPKPPLAANPGKKLDLEVRDPRSAAPVIARRYPLQTGKFAADSDMDAEVTRYVSGFFDALDAELAADGPDAEDHRAATVGKPWNLTISEKIIAIMQGRSYFVWDVQPTWWAQNLSRYVARTPAGIGLGDPVTMQLAIQEAGLPRVIAASAAGAAGKVLRRKGWFYHVVGGNVRAIDGPTEYSVYPANVSAKLPPKDPDLVARHLNDVVRAAVPQAWRESFTGTVVMDANDIGRNTLGKAAPHSGTHYELQFADNPLGQGREQTPMAVVFER</sequence>
<proteinExistence type="predicted"/>
<name>A0ABY6G2U1_9MICO</name>
<dbReference type="RefSeq" id="WP_263594498.1">
    <property type="nucleotide sequence ID" value="NZ_CP107020.1"/>
</dbReference>
<evidence type="ECO:0000256" key="1">
    <source>
        <dbReference type="SAM" id="MobiDB-lite"/>
    </source>
</evidence>
<feature type="region of interest" description="Disordered" evidence="1">
    <location>
        <begin position="177"/>
        <end position="221"/>
    </location>
</feature>
<reference evidence="2" key="1">
    <citation type="submission" date="2022-10" db="EMBL/GenBank/DDBJ databases">
        <title>Whole-Genome Sequencing of Brachybacterium huguangmaarense BRM-3, Isolated from Betula schmidtii.</title>
        <authorList>
            <person name="Haam D."/>
        </authorList>
    </citation>
    <scope>NUCLEOTIDE SEQUENCE</scope>
    <source>
        <strain evidence="2">BRM-3</strain>
    </source>
</reference>
<gene>
    <name evidence="2" type="ORF">BRM3_02310</name>
</gene>
<organism evidence="2 3">
    <name type="scientific">Brachybacterium huguangmaarense</name>
    <dbReference type="NCBI Taxonomy" id="1652028"/>
    <lineage>
        <taxon>Bacteria</taxon>
        <taxon>Bacillati</taxon>
        <taxon>Actinomycetota</taxon>
        <taxon>Actinomycetes</taxon>
        <taxon>Micrococcales</taxon>
        <taxon>Dermabacteraceae</taxon>
        <taxon>Brachybacterium</taxon>
    </lineage>
</organism>
<dbReference type="SUPFAM" id="SSF144010">
    <property type="entry name" value="CofE-like"/>
    <property type="match status" value="1"/>
</dbReference>
<dbReference type="Proteomes" id="UP001164305">
    <property type="component" value="Chromosome"/>
</dbReference>
<dbReference type="EMBL" id="CP107020">
    <property type="protein sequence ID" value="UYG17289.1"/>
    <property type="molecule type" value="Genomic_DNA"/>
</dbReference>